<reference evidence="2 3" key="1">
    <citation type="journal article" date="2021" name="Plant Biotechnol. J.">
        <title>Multi-omics assisted identification of the key and species-specific regulatory components of drought-tolerant mechanisms in Gossypium stocksii.</title>
        <authorList>
            <person name="Yu D."/>
            <person name="Ke L."/>
            <person name="Zhang D."/>
            <person name="Wu Y."/>
            <person name="Sun Y."/>
            <person name="Mei J."/>
            <person name="Sun J."/>
            <person name="Sun Y."/>
        </authorList>
    </citation>
    <scope>NUCLEOTIDE SEQUENCE [LARGE SCALE GENOMIC DNA]</scope>
    <source>
        <strain evidence="3">cv. E1</strain>
        <tissue evidence="2">Leaf</tissue>
    </source>
</reference>
<sequence>MSTVNSAAAISSALNGLNGQPRKCETRIRRRSLQKSCLRTTLGKCHSKKSANVGGIAGGVDEGLENDDFEILERDVKVSLDGPYPEIFFSDRVQEILDRNMEQTPMGSSQVIDIDNDYYLVKFVVNQDYTKALTEGPCVVYGNYLTVQPWSRDFFTKEKHPLKIVVWMRLPGLPYKFYNKKLLRLIVGTLGKVVKINYNTTVCHGGGFDETIESICGIDGTSFCVEHERLPSICYKCRCYGHRQDECSSIVEDRVEERPTASDSQLTPPSGEKLAADQNSFGPWMQAPGHKVRKRVEHKWPSKPVLAEWVESLSKELDNASRGLGLENNFEVHMEVMEMENGDAGIDSMSERPVGEEPSNQIVIVEHDGVDVRAVGGLLARQ</sequence>
<name>A0A9D3UCS2_9ROSI</name>
<comment type="caution">
    <text evidence="2">The sequence shown here is derived from an EMBL/GenBank/DDBJ whole genome shotgun (WGS) entry which is preliminary data.</text>
</comment>
<evidence type="ECO:0000256" key="1">
    <source>
        <dbReference type="SAM" id="MobiDB-lite"/>
    </source>
</evidence>
<evidence type="ECO:0000313" key="3">
    <source>
        <dbReference type="Proteomes" id="UP000828251"/>
    </source>
</evidence>
<dbReference type="PANTHER" id="PTHR31286:SF99">
    <property type="entry name" value="DUF4283 DOMAIN-CONTAINING PROTEIN"/>
    <property type="match status" value="1"/>
</dbReference>
<organism evidence="2 3">
    <name type="scientific">Gossypium stocksii</name>
    <dbReference type="NCBI Taxonomy" id="47602"/>
    <lineage>
        <taxon>Eukaryota</taxon>
        <taxon>Viridiplantae</taxon>
        <taxon>Streptophyta</taxon>
        <taxon>Embryophyta</taxon>
        <taxon>Tracheophyta</taxon>
        <taxon>Spermatophyta</taxon>
        <taxon>Magnoliopsida</taxon>
        <taxon>eudicotyledons</taxon>
        <taxon>Gunneridae</taxon>
        <taxon>Pentapetalae</taxon>
        <taxon>rosids</taxon>
        <taxon>malvids</taxon>
        <taxon>Malvales</taxon>
        <taxon>Malvaceae</taxon>
        <taxon>Malvoideae</taxon>
        <taxon>Gossypium</taxon>
    </lineage>
</organism>
<proteinExistence type="predicted"/>
<evidence type="ECO:0000313" key="2">
    <source>
        <dbReference type="EMBL" id="KAH1038181.1"/>
    </source>
</evidence>
<evidence type="ECO:0008006" key="4">
    <source>
        <dbReference type="Google" id="ProtNLM"/>
    </source>
</evidence>
<keyword evidence="3" id="KW-1185">Reference proteome</keyword>
<dbReference type="AlphaFoldDB" id="A0A9D3UCS2"/>
<accession>A0A9D3UCS2</accession>
<dbReference type="InterPro" id="IPR040256">
    <property type="entry name" value="At4g02000-like"/>
</dbReference>
<gene>
    <name evidence="2" type="ORF">J1N35_039924</name>
</gene>
<dbReference type="Proteomes" id="UP000828251">
    <property type="component" value="Unassembled WGS sequence"/>
</dbReference>
<dbReference type="PANTHER" id="PTHR31286">
    <property type="entry name" value="GLYCINE-RICH CELL WALL STRUCTURAL PROTEIN 1.8-LIKE"/>
    <property type="match status" value="1"/>
</dbReference>
<dbReference type="OrthoDB" id="998076at2759"/>
<dbReference type="EMBL" id="JAIQCV010000012">
    <property type="protein sequence ID" value="KAH1038181.1"/>
    <property type="molecule type" value="Genomic_DNA"/>
</dbReference>
<protein>
    <recommendedName>
        <fullName evidence="4">DUF4283 domain-containing protein</fullName>
    </recommendedName>
</protein>
<feature type="region of interest" description="Disordered" evidence="1">
    <location>
        <begin position="255"/>
        <end position="281"/>
    </location>
</feature>